<dbReference type="RefSeq" id="WP_017058649.1">
    <property type="nucleotide sequence ID" value="NZ_JBGONX010000007.1"/>
</dbReference>
<dbReference type="InterPro" id="IPR000525">
    <property type="entry name" value="Initiator_Rep_WH1"/>
</dbReference>
<protein>
    <submittedName>
        <fullName evidence="4">RepB family plasmid replication initiator protein</fullName>
    </submittedName>
</protein>
<dbReference type="EMBL" id="JBGOOJ010000004">
    <property type="protein sequence ID" value="MEZ8089695.1"/>
    <property type="molecule type" value="Genomic_DNA"/>
</dbReference>
<sequence>MSQLTTNQNLASLKKQSWYSVQNSLVEANFTHLSPQNTNALSYKFFLCAICGWQQLPHVKNFVNELWASHTPTSNDLIPDLVLESFADKNQRTVTLWFEELSEFCTVSKNKDKKRKSYNRNRFTEALEHTAKFHISTAKPSTIEEWSNLRAKVHTNEGIKLDSDLRHLSPILDFEEYDNNPFSVGEFVGHPIESITFDETKPLVSITFNIKFLHLLFATAKYTTLSLDHLSKFKSLATIRIHDMMTSRFNKQNELENKTNLNFTLSRWRAILGINESIELVVDKSDTDKNFKRGAKTLLSLTWEDIALLTHHDYLYKVSESLNYRSMDKTTSMAFDNSLDQLKEFYRDYTSETKGYSGSKGVLVCKHEAKYLDYKALVRDVFNKAADEINSCDKGSRKTKFTVGKAYGVKKKSSRRTTSAKVRGTKR</sequence>
<dbReference type="Proteomes" id="UP001569177">
    <property type="component" value="Unassembled WGS sequence"/>
</dbReference>
<reference evidence="4 5" key="1">
    <citation type="submission" date="2024-06" db="EMBL/GenBank/DDBJ databases">
        <authorList>
            <person name="Steensen K."/>
            <person name="Seneca J."/>
            <person name="Bartlau N."/>
            <person name="Yu A.X."/>
            <person name="Polz M.F."/>
        </authorList>
    </citation>
    <scope>NUCLEOTIDE SEQUENCE [LARGE SCALE GENOMIC DNA]</scope>
    <source>
        <strain evidence="4 5">5S240</strain>
    </source>
</reference>
<evidence type="ECO:0000313" key="5">
    <source>
        <dbReference type="Proteomes" id="UP001569177"/>
    </source>
</evidence>
<feature type="region of interest" description="Disordered" evidence="2">
    <location>
        <begin position="408"/>
        <end position="427"/>
    </location>
</feature>
<dbReference type="Pfam" id="PF01051">
    <property type="entry name" value="Rep3_N"/>
    <property type="match status" value="1"/>
</dbReference>
<name>A0ABV4LF55_9VIBR</name>
<gene>
    <name evidence="4" type="ORF">ACED24_06500</name>
</gene>
<keyword evidence="5" id="KW-1185">Reference proteome</keyword>
<organism evidence="4 5">
    <name type="scientific">Vibrio kanaloae</name>
    <dbReference type="NCBI Taxonomy" id="170673"/>
    <lineage>
        <taxon>Bacteria</taxon>
        <taxon>Pseudomonadati</taxon>
        <taxon>Pseudomonadota</taxon>
        <taxon>Gammaproteobacteria</taxon>
        <taxon>Vibrionales</taxon>
        <taxon>Vibrionaceae</taxon>
        <taxon>Vibrio</taxon>
    </lineage>
</organism>
<evidence type="ECO:0000259" key="3">
    <source>
        <dbReference type="Pfam" id="PF01051"/>
    </source>
</evidence>
<evidence type="ECO:0000313" key="4">
    <source>
        <dbReference type="EMBL" id="MEZ8089695.1"/>
    </source>
</evidence>
<comment type="caution">
    <text evidence="4">The sequence shown here is derived from an EMBL/GenBank/DDBJ whole genome shotgun (WGS) entry which is preliminary data.</text>
</comment>
<evidence type="ECO:0000256" key="2">
    <source>
        <dbReference type="SAM" id="MobiDB-lite"/>
    </source>
</evidence>
<feature type="domain" description="Initiator Rep protein WH1" evidence="3">
    <location>
        <begin position="88"/>
        <end position="244"/>
    </location>
</feature>
<evidence type="ECO:0000256" key="1">
    <source>
        <dbReference type="ARBA" id="ARBA00038283"/>
    </source>
</evidence>
<comment type="similarity">
    <text evidence="1">Belongs to the initiator RepB protein family.</text>
</comment>
<accession>A0ABV4LF55</accession>
<proteinExistence type="inferred from homology"/>